<gene>
    <name evidence="1" type="ORF">IMSAGC017_00200</name>
    <name evidence="2" type="ORF">SAMN04489758_11922</name>
</gene>
<evidence type="ECO:0000313" key="3">
    <source>
        <dbReference type="Proteomes" id="UP000198558"/>
    </source>
</evidence>
<evidence type="ECO:0000313" key="1">
    <source>
        <dbReference type="EMBL" id="GFI40169.1"/>
    </source>
</evidence>
<dbReference type="RefSeq" id="WP_092354291.1">
    <property type="nucleotide sequence ID" value="NZ_BLMI01000028.1"/>
</dbReference>
<dbReference type="InterPro" id="IPR001387">
    <property type="entry name" value="Cro/C1-type_HTH"/>
</dbReference>
<keyword evidence="3" id="KW-1185">Reference proteome</keyword>
<dbReference type="CDD" id="cd00093">
    <property type="entry name" value="HTH_XRE"/>
    <property type="match status" value="1"/>
</dbReference>
<reference evidence="1 4" key="3">
    <citation type="journal article" date="2020" name="Microbiome">
        <title>Single-cell genomics of uncultured bacteria reveals dietary fiber responders in the mouse gut microbiota.</title>
        <authorList>
            <person name="Chijiiwa R."/>
            <person name="Hosokawa M."/>
            <person name="Kogawa M."/>
            <person name="Nishikawa Y."/>
            <person name="Ide K."/>
            <person name="Sakanashi C."/>
            <person name="Takahashi K."/>
            <person name="Takeyama H."/>
        </authorList>
    </citation>
    <scope>NUCLEOTIDE SEQUENCE [LARGE SCALE GENOMIC DNA]</scope>
    <source>
        <strain evidence="1">IMSAGC_017</strain>
    </source>
</reference>
<reference evidence="2" key="1">
    <citation type="submission" date="2016-10" db="EMBL/GenBank/DDBJ databases">
        <authorList>
            <person name="de Groot N.N."/>
        </authorList>
    </citation>
    <scope>NUCLEOTIDE SEQUENCE [LARGE SCALE GENOMIC DNA]</scope>
    <source>
        <strain evidence="2">DSM 1551</strain>
    </source>
</reference>
<dbReference type="EMBL" id="FOIN01000019">
    <property type="protein sequence ID" value="SET57391.1"/>
    <property type="molecule type" value="Genomic_DNA"/>
</dbReference>
<dbReference type="OrthoDB" id="3233490at2"/>
<reference evidence="3" key="2">
    <citation type="submission" date="2016-10" db="EMBL/GenBank/DDBJ databases">
        <authorList>
            <person name="Varghese N."/>
            <person name="Submissions S."/>
        </authorList>
    </citation>
    <scope>NUCLEOTIDE SEQUENCE [LARGE SCALE GENOMIC DNA]</scope>
    <source>
        <strain evidence="3">DSM 1551</strain>
    </source>
</reference>
<organism evidence="2 3">
    <name type="scientific">Thomasclavelia cocleata</name>
    <dbReference type="NCBI Taxonomy" id="69824"/>
    <lineage>
        <taxon>Bacteria</taxon>
        <taxon>Bacillati</taxon>
        <taxon>Bacillota</taxon>
        <taxon>Erysipelotrichia</taxon>
        <taxon>Erysipelotrichales</taxon>
        <taxon>Coprobacillaceae</taxon>
        <taxon>Thomasclavelia</taxon>
    </lineage>
</organism>
<dbReference type="EMBL" id="BLMI01000028">
    <property type="protein sequence ID" value="GFI40169.1"/>
    <property type="molecule type" value="Genomic_DNA"/>
</dbReference>
<sequence length="138" mass="15806">MISTTQLLDIINKNEHLTLETLLKQVPEINFVDYLEALLAKKNMSKSILINKANLHRTYAYQIFNGTKIPSRNKVIQLALAMQLDIRETNNLLSLSNNGYLYPKVKFDAAILLALKNKYSVLKTNLILEQYQLPLLDS</sequence>
<proteinExistence type="predicted"/>
<dbReference type="GeneID" id="78288619"/>
<evidence type="ECO:0000313" key="2">
    <source>
        <dbReference type="EMBL" id="SET57391.1"/>
    </source>
</evidence>
<dbReference type="AlphaFoldDB" id="A0A1I0FGH7"/>
<dbReference type="SUPFAM" id="SSF47413">
    <property type="entry name" value="lambda repressor-like DNA-binding domains"/>
    <property type="match status" value="1"/>
</dbReference>
<accession>A0A1I0FGH7</accession>
<name>A0A1I0FGH7_9FIRM</name>
<dbReference type="Proteomes" id="UP000198558">
    <property type="component" value="Unassembled WGS sequence"/>
</dbReference>
<dbReference type="Proteomes" id="UP000490821">
    <property type="component" value="Unassembled WGS sequence"/>
</dbReference>
<protein>
    <submittedName>
        <fullName evidence="2">Uncharacterized protein</fullName>
    </submittedName>
</protein>
<evidence type="ECO:0000313" key="4">
    <source>
        <dbReference type="Proteomes" id="UP000490821"/>
    </source>
</evidence>
<dbReference type="InterPro" id="IPR010982">
    <property type="entry name" value="Lambda_DNA-bd_dom_sf"/>
</dbReference>
<dbReference type="GO" id="GO:0003677">
    <property type="term" value="F:DNA binding"/>
    <property type="evidence" value="ECO:0007669"/>
    <property type="project" value="InterPro"/>
</dbReference>